<reference evidence="2 3" key="1">
    <citation type="submission" date="2019-11" db="EMBL/GenBank/DDBJ databases">
        <title>Novel Deefgea species.</title>
        <authorList>
            <person name="Han J.-H."/>
        </authorList>
    </citation>
    <scope>NUCLEOTIDE SEQUENCE [LARGE SCALE GENOMIC DNA]</scope>
    <source>
        <strain evidence="2 3">LMG 24817</strain>
    </source>
</reference>
<dbReference type="EMBL" id="WOFE01000002">
    <property type="protein sequence ID" value="MBM5571114.1"/>
    <property type="molecule type" value="Genomic_DNA"/>
</dbReference>
<proteinExistence type="predicted"/>
<dbReference type="PANTHER" id="PTHR37291">
    <property type="entry name" value="5-METHYLCYTOSINE-SPECIFIC RESTRICTION ENZYME B"/>
    <property type="match status" value="1"/>
</dbReference>
<dbReference type="Pfam" id="PF07728">
    <property type="entry name" value="AAA_5"/>
    <property type="match status" value="1"/>
</dbReference>
<evidence type="ECO:0000313" key="2">
    <source>
        <dbReference type="EMBL" id="MBM5571114.1"/>
    </source>
</evidence>
<dbReference type="Gene3D" id="3.40.50.300">
    <property type="entry name" value="P-loop containing nucleotide triphosphate hydrolases"/>
    <property type="match status" value="1"/>
</dbReference>
<accession>A0ABS2CAE3</accession>
<protein>
    <submittedName>
        <fullName evidence="2">AAA domain-containing protein</fullName>
    </submittedName>
</protein>
<dbReference type="SUPFAM" id="SSF52540">
    <property type="entry name" value="P-loop containing nucleoside triphosphate hydrolases"/>
    <property type="match status" value="1"/>
</dbReference>
<evidence type="ECO:0000313" key="3">
    <source>
        <dbReference type="Proteomes" id="UP001195660"/>
    </source>
</evidence>
<feature type="domain" description="ATPase dynein-related AAA" evidence="1">
    <location>
        <begin position="636"/>
        <end position="717"/>
    </location>
</feature>
<gene>
    <name evidence="2" type="ORF">GM173_05905</name>
</gene>
<dbReference type="PANTHER" id="PTHR37291:SF1">
    <property type="entry name" value="TYPE IV METHYL-DIRECTED RESTRICTION ENZYME ECOKMCRB SUBUNIT"/>
    <property type="match status" value="1"/>
</dbReference>
<dbReference type="InterPro" id="IPR011704">
    <property type="entry name" value="ATPase_dyneun-rel_AAA"/>
</dbReference>
<name>A0ABS2CAE3_9NEIS</name>
<organism evidence="2 3">
    <name type="scientific">Deefgea chitinilytica</name>
    <dbReference type="NCBI Taxonomy" id="570276"/>
    <lineage>
        <taxon>Bacteria</taxon>
        <taxon>Pseudomonadati</taxon>
        <taxon>Pseudomonadota</taxon>
        <taxon>Betaproteobacteria</taxon>
        <taxon>Neisseriales</taxon>
        <taxon>Chitinibacteraceae</taxon>
        <taxon>Deefgea</taxon>
    </lineage>
</organism>
<dbReference type="InterPro" id="IPR052934">
    <property type="entry name" value="Methyl-DNA_Rec/Restrict_Enz"/>
</dbReference>
<dbReference type="InterPro" id="IPR027417">
    <property type="entry name" value="P-loop_NTPase"/>
</dbReference>
<comment type="caution">
    <text evidence="2">The sequence shown here is derived from an EMBL/GenBank/DDBJ whole genome shotgun (WGS) entry which is preliminary data.</text>
</comment>
<keyword evidence="3" id="KW-1185">Reference proteome</keyword>
<sequence>MLAVQSMDYGVLRMSLASKDGFRTYLAQQQKLADNTINSYCSGLNHLSSHCGQDLFALTDVQQLNALLARYIQGGADEEHGKYGNWAASNALRHWRDYVVSLEAGYESVLAHFASVPELAKQLNEHGQTALFCALAEDLHQCSADWWIVGNGEIRAGRTEHPMIWASAVVLEMKLAHQGLVYRLNTGEDVTWLPLSAEAASTLVERLGSDPRLSKLVNRAAYWPDDYEHMRGHLVITLTDGAIRNGYLAIPKTQQVFGEEYLGEEDKPASKLLTLHLPDGSAVQTQVLRNRKRLQKRFNSLFATEQLVENDRAIISLLDDGSYRLRFVRANEQLVLTPQDNTEVAMNQSEQTTSPLNQILFGPPGTGKTYHTINEALRILEPDFLLANSEPESRTKLKCRFDELVEEKRIRFVTFHQSFSYEDFVEGLRAEPDDSGHLRYKVENGVLKQLARDASHIEVAGRSTINVSDDARIWKVSIGGTGNSPLKDYCLRHGQARIGWSELGDMRKLDEHGRQYLDSLGSNDRNTAMAFAKEIAVGDVIVSINGQDAIGAIGVVTEPYFYAELPEVADNHYPHAIGVDWLYKDLALPARALNDGKIFTQKTVYELHRFKWPILLDAILKSGAKTEVGAEISSAAAHLPYVLIIDEINRGNISRIFGELITLIEPSKRAGADEELSVILPYSKEPFSVPNNVYLIGTMNTADRSLAGLDIALRRRFTFKEMPPKPVLLDGILVEGIDIGAMLRVMNQRIAVLLDRDHCLGHAYFMPLAAEGGNTLAKLAEIFEQNIIPLLQECFFEDWERIRWVLNDQNKGDGAFIVEDKELNVSQLFTNVPDKLRPIPRWRVNRKAFESIEAFRGIGRAEATADELGLA</sequence>
<evidence type="ECO:0000259" key="1">
    <source>
        <dbReference type="Pfam" id="PF07728"/>
    </source>
</evidence>
<dbReference type="Proteomes" id="UP001195660">
    <property type="component" value="Unassembled WGS sequence"/>
</dbReference>